<evidence type="ECO:0000313" key="2">
    <source>
        <dbReference type="EMBL" id="MEL0616049.1"/>
    </source>
</evidence>
<accession>A0ABU9GEH9</accession>
<dbReference type="RefSeq" id="WP_341541965.1">
    <property type="nucleotide sequence ID" value="NZ_JBAKAP010000003.1"/>
</dbReference>
<protein>
    <submittedName>
        <fullName evidence="2">Extensin family protein</fullName>
    </submittedName>
</protein>
<comment type="caution">
    <text evidence="2">The sequence shown here is derived from an EMBL/GenBank/DDBJ whole genome shotgun (WGS) entry which is preliminary data.</text>
</comment>
<dbReference type="Proteomes" id="UP001378242">
    <property type="component" value="Unassembled WGS sequence"/>
</dbReference>
<sequence>MDRPQRKAGHKGRWVTLICLAVILLGVALQRDILVLSRWIPAHHLPWTPLQLGDPPGILTGWKLSRLDDDPAACRAFLEREAPQRVTFLPDRPSDSGCGLINSVRMHAVPGDTGKGQGVRFNQSFIANCPLAVSWLRFERHGLQTAAQEVMGSRVTQVTHLGSYACRNIYGRENARRSEHATADALDVSGFTLADGRQVRLPRDWTAPEDEDAPGRFLRAVQDAACESFGTVLGPDYNAAHRDHFHLGTRGWRFCR</sequence>
<proteinExistence type="predicted"/>
<evidence type="ECO:0000259" key="1">
    <source>
        <dbReference type="Pfam" id="PF06904"/>
    </source>
</evidence>
<organism evidence="2 3">
    <name type="scientific">Cobetia marina</name>
    <name type="common">Deleya marina</name>
    <dbReference type="NCBI Taxonomy" id="28258"/>
    <lineage>
        <taxon>Bacteria</taxon>
        <taxon>Pseudomonadati</taxon>
        <taxon>Pseudomonadota</taxon>
        <taxon>Gammaproteobacteria</taxon>
        <taxon>Oceanospirillales</taxon>
        <taxon>Halomonadaceae</taxon>
        <taxon>Cobetia</taxon>
    </lineage>
</organism>
<dbReference type="Pfam" id="PF06904">
    <property type="entry name" value="Extensin-like_C"/>
    <property type="match status" value="1"/>
</dbReference>
<reference evidence="2 3" key="1">
    <citation type="submission" date="2024-02" db="EMBL/GenBank/DDBJ databases">
        <title>Bacteria isolated from the canopy kelp, Nereocystis luetkeana.</title>
        <authorList>
            <person name="Pfister C.A."/>
            <person name="Younker I.T."/>
            <person name="Light S.H."/>
        </authorList>
    </citation>
    <scope>NUCLEOTIDE SEQUENCE [LARGE SCALE GENOMIC DNA]</scope>
    <source>
        <strain evidence="2 3">TI.5.07</strain>
    </source>
</reference>
<name>A0ABU9GEH9_COBMA</name>
<dbReference type="InterPro" id="IPR009683">
    <property type="entry name" value="Extensin-like_C"/>
</dbReference>
<gene>
    <name evidence="2" type="ORF">V6243_04330</name>
</gene>
<keyword evidence="3" id="KW-1185">Reference proteome</keyword>
<dbReference type="EMBL" id="JBAKAP010000003">
    <property type="protein sequence ID" value="MEL0616049.1"/>
    <property type="molecule type" value="Genomic_DNA"/>
</dbReference>
<evidence type="ECO:0000313" key="3">
    <source>
        <dbReference type="Proteomes" id="UP001378242"/>
    </source>
</evidence>
<feature type="domain" description="Extensin-like C-terminal" evidence="1">
    <location>
        <begin position="73"/>
        <end position="256"/>
    </location>
</feature>